<name>A0A660LEI5_9ACTN</name>
<dbReference type="EMBL" id="RBIL01000001">
    <property type="protein sequence ID" value="RKQ93518.1"/>
    <property type="molecule type" value="Genomic_DNA"/>
</dbReference>
<proteinExistence type="predicted"/>
<protein>
    <submittedName>
        <fullName evidence="1">Uncharacterized protein</fullName>
    </submittedName>
</protein>
<gene>
    <name evidence="1" type="ORF">C8N24_3386</name>
</gene>
<evidence type="ECO:0000313" key="2">
    <source>
        <dbReference type="Proteomes" id="UP000278962"/>
    </source>
</evidence>
<reference evidence="1 2" key="1">
    <citation type="submission" date="2018-10" db="EMBL/GenBank/DDBJ databases">
        <title>Genomic Encyclopedia of Archaeal and Bacterial Type Strains, Phase II (KMG-II): from individual species to whole genera.</title>
        <authorList>
            <person name="Goeker M."/>
        </authorList>
    </citation>
    <scope>NUCLEOTIDE SEQUENCE [LARGE SCALE GENOMIC DNA]</scope>
    <source>
        <strain evidence="1 2">DSM 14954</strain>
    </source>
</reference>
<dbReference type="AlphaFoldDB" id="A0A660LEI5"/>
<evidence type="ECO:0000313" key="1">
    <source>
        <dbReference type="EMBL" id="RKQ93518.1"/>
    </source>
</evidence>
<accession>A0A660LEI5</accession>
<keyword evidence="2" id="KW-1185">Reference proteome</keyword>
<dbReference type="Proteomes" id="UP000278962">
    <property type="component" value="Unassembled WGS sequence"/>
</dbReference>
<organism evidence="1 2">
    <name type="scientific">Solirubrobacter pauli</name>
    <dbReference type="NCBI Taxonomy" id="166793"/>
    <lineage>
        <taxon>Bacteria</taxon>
        <taxon>Bacillati</taxon>
        <taxon>Actinomycetota</taxon>
        <taxon>Thermoleophilia</taxon>
        <taxon>Solirubrobacterales</taxon>
        <taxon>Solirubrobacteraceae</taxon>
        <taxon>Solirubrobacter</taxon>
    </lineage>
</organism>
<sequence length="141" mass="14559">MAVLTWPASAGAVDQPTLVGTPTVGATVSVRPSEVSDRAQLHELRIEACRAPGVDCVTLSAPDPYALADHGTVVIPGWAAGRYIQALDDPVRPGEWLAGPVYLQPEAAPPLTRGGDVLVSPPLVVTSAVRPGLYSAFSPGL</sequence>
<comment type="caution">
    <text evidence="1">The sequence shown here is derived from an EMBL/GenBank/DDBJ whole genome shotgun (WGS) entry which is preliminary data.</text>
</comment>